<keyword evidence="5 13" id="KW-0812">Transmembrane</keyword>
<sequence length="248" mass="29027">MITPISKEEINFVRLLTRCENYVPKREPNEWRLEQYVKNIEERLAELKKMNTCQPSQDTLTEYTRRVEFLRGVLEAEKLPTISEKAMANQLLAPGSFTAPSNKIHQQTKAQYLREMREELLRKSDDTQTGSDSVRLRNTGSNVPQEDFDAVMQYHNSMQEKVAQEMMSIVQNLKQNSLLAGHIIRKDTESLHKSTALADDRHSQLKVESEKLETFVKKACNWGIWIMILFVCITFMWMIVFIRLFPKR</sequence>
<evidence type="ECO:0000256" key="12">
    <source>
        <dbReference type="SAM" id="MobiDB-lite"/>
    </source>
</evidence>
<keyword evidence="10 13" id="KW-0472">Membrane</keyword>
<gene>
    <name evidence="14" type="primary">use1</name>
    <name evidence="14" type="ORF">TNCT_657961</name>
</gene>
<dbReference type="OrthoDB" id="4506189at2759"/>
<feature type="region of interest" description="Disordered" evidence="12">
    <location>
        <begin position="121"/>
        <end position="140"/>
    </location>
</feature>
<dbReference type="AlphaFoldDB" id="A0A8X6GFI9"/>
<evidence type="ECO:0000313" key="14">
    <source>
        <dbReference type="EMBL" id="GFR00905.1"/>
    </source>
</evidence>
<proteinExistence type="inferred from homology"/>
<keyword evidence="15" id="KW-1185">Reference proteome</keyword>
<evidence type="ECO:0000256" key="9">
    <source>
        <dbReference type="ARBA" id="ARBA00022989"/>
    </source>
</evidence>
<evidence type="ECO:0000256" key="7">
    <source>
        <dbReference type="ARBA" id="ARBA00022892"/>
    </source>
</evidence>
<keyword evidence="8" id="KW-0653">Protein transport</keyword>
<accession>A0A8X6GFI9</accession>
<dbReference type="GO" id="GO:0031201">
    <property type="term" value="C:SNARE complex"/>
    <property type="evidence" value="ECO:0007669"/>
    <property type="project" value="TreeGrafter"/>
</dbReference>
<dbReference type="GO" id="GO:0015031">
    <property type="term" value="P:protein transport"/>
    <property type="evidence" value="ECO:0007669"/>
    <property type="project" value="UniProtKB-KW"/>
</dbReference>
<comment type="subcellular location">
    <subcellularLocation>
        <location evidence="1">Endoplasmic reticulum membrane</location>
        <topology evidence="1">Single-pass type IV membrane protein</topology>
    </subcellularLocation>
</comment>
<evidence type="ECO:0000256" key="2">
    <source>
        <dbReference type="ARBA" id="ARBA00007891"/>
    </source>
</evidence>
<dbReference type="GO" id="GO:0006890">
    <property type="term" value="P:retrograde vesicle-mediated transport, Golgi to endoplasmic reticulum"/>
    <property type="evidence" value="ECO:0007669"/>
    <property type="project" value="TreeGrafter"/>
</dbReference>
<dbReference type="Proteomes" id="UP000887116">
    <property type="component" value="Unassembled WGS sequence"/>
</dbReference>
<dbReference type="Pfam" id="PF09753">
    <property type="entry name" value="Use1"/>
    <property type="match status" value="1"/>
</dbReference>
<dbReference type="GO" id="GO:0005484">
    <property type="term" value="F:SNAP receptor activity"/>
    <property type="evidence" value="ECO:0007669"/>
    <property type="project" value="TreeGrafter"/>
</dbReference>
<dbReference type="GO" id="GO:0005789">
    <property type="term" value="C:endoplasmic reticulum membrane"/>
    <property type="evidence" value="ECO:0007669"/>
    <property type="project" value="UniProtKB-SubCell"/>
</dbReference>
<comment type="similarity">
    <text evidence="2">Belongs to the USE1 family.</text>
</comment>
<evidence type="ECO:0000256" key="6">
    <source>
        <dbReference type="ARBA" id="ARBA00022824"/>
    </source>
</evidence>
<feature type="transmembrane region" description="Helical" evidence="13">
    <location>
        <begin position="222"/>
        <end position="245"/>
    </location>
</feature>
<organism evidence="14 15">
    <name type="scientific">Trichonephila clavata</name>
    <name type="common">Joro spider</name>
    <name type="synonym">Nephila clavata</name>
    <dbReference type="NCBI Taxonomy" id="2740835"/>
    <lineage>
        <taxon>Eukaryota</taxon>
        <taxon>Metazoa</taxon>
        <taxon>Ecdysozoa</taxon>
        <taxon>Arthropoda</taxon>
        <taxon>Chelicerata</taxon>
        <taxon>Arachnida</taxon>
        <taxon>Araneae</taxon>
        <taxon>Araneomorphae</taxon>
        <taxon>Entelegynae</taxon>
        <taxon>Araneoidea</taxon>
        <taxon>Nephilidae</taxon>
        <taxon>Trichonephila</taxon>
    </lineage>
</organism>
<evidence type="ECO:0000256" key="3">
    <source>
        <dbReference type="ARBA" id="ARBA00015843"/>
    </source>
</evidence>
<evidence type="ECO:0000256" key="11">
    <source>
        <dbReference type="ARBA" id="ARBA00032711"/>
    </source>
</evidence>
<keyword evidence="7" id="KW-0931">ER-Golgi transport</keyword>
<evidence type="ECO:0000256" key="8">
    <source>
        <dbReference type="ARBA" id="ARBA00022927"/>
    </source>
</evidence>
<name>A0A8X6GFI9_TRICU</name>
<dbReference type="PANTHER" id="PTHR13050:SF7">
    <property type="entry name" value="VESICLE TRANSPORT PROTEIN USE1"/>
    <property type="match status" value="1"/>
</dbReference>
<reference evidence="14" key="1">
    <citation type="submission" date="2020-07" db="EMBL/GenBank/DDBJ databases">
        <title>Multicomponent nature underlies the extraordinary mechanical properties of spider dragline silk.</title>
        <authorList>
            <person name="Kono N."/>
            <person name="Nakamura H."/>
            <person name="Mori M."/>
            <person name="Yoshida Y."/>
            <person name="Ohtoshi R."/>
            <person name="Malay A.D."/>
            <person name="Moran D.A.P."/>
            <person name="Tomita M."/>
            <person name="Numata K."/>
            <person name="Arakawa K."/>
        </authorList>
    </citation>
    <scope>NUCLEOTIDE SEQUENCE</scope>
</reference>
<evidence type="ECO:0000256" key="5">
    <source>
        <dbReference type="ARBA" id="ARBA00022692"/>
    </source>
</evidence>
<keyword evidence="6" id="KW-0256">Endoplasmic reticulum</keyword>
<feature type="compositionally biased region" description="Polar residues" evidence="12">
    <location>
        <begin position="127"/>
        <end position="140"/>
    </location>
</feature>
<keyword evidence="4" id="KW-0813">Transport</keyword>
<dbReference type="PANTHER" id="PTHR13050">
    <property type="entry name" value="USE1-LIKE PROTEIN"/>
    <property type="match status" value="1"/>
</dbReference>
<evidence type="ECO:0000256" key="4">
    <source>
        <dbReference type="ARBA" id="ARBA00022448"/>
    </source>
</evidence>
<evidence type="ECO:0000313" key="15">
    <source>
        <dbReference type="Proteomes" id="UP000887116"/>
    </source>
</evidence>
<dbReference type="EMBL" id="BMAO01035058">
    <property type="protein sequence ID" value="GFR00905.1"/>
    <property type="molecule type" value="Genomic_DNA"/>
</dbReference>
<evidence type="ECO:0000256" key="13">
    <source>
        <dbReference type="SAM" id="Phobius"/>
    </source>
</evidence>
<dbReference type="InterPro" id="IPR019150">
    <property type="entry name" value="Vesicle_transport_protein_Use1"/>
</dbReference>
<evidence type="ECO:0000256" key="10">
    <source>
        <dbReference type="ARBA" id="ARBA00023136"/>
    </source>
</evidence>
<comment type="caution">
    <text evidence="14">The sequence shown here is derived from an EMBL/GenBank/DDBJ whole genome shotgun (WGS) entry which is preliminary data.</text>
</comment>
<evidence type="ECO:0000256" key="1">
    <source>
        <dbReference type="ARBA" id="ARBA00004163"/>
    </source>
</evidence>
<protein>
    <recommendedName>
        <fullName evidence="3">Vesicle transport protein USE1</fullName>
    </recommendedName>
    <alternativeName>
        <fullName evidence="11">USE1-like protein</fullName>
    </alternativeName>
</protein>
<keyword evidence="9 13" id="KW-1133">Transmembrane helix</keyword>
<dbReference type="CDD" id="cd15860">
    <property type="entry name" value="SNARE_USE1"/>
    <property type="match status" value="1"/>
</dbReference>